<keyword evidence="3" id="KW-1185">Reference proteome</keyword>
<dbReference type="Pfam" id="PF12224">
    <property type="entry name" value="Amidoligase_2"/>
    <property type="match status" value="1"/>
</dbReference>
<protein>
    <submittedName>
        <fullName evidence="2">Uncharacterized protein</fullName>
    </submittedName>
</protein>
<dbReference type="OrthoDB" id="412402at2759"/>
<reference evidence="2 3" key="1">
    <citation type="submission" date="2016-03" db="EMBL/GenBank/DDBJ databases">
        <authorList>
            <person name="Ploux O."/>
        </authorList>
    </citation>
    <scope>NUCLEOTIDE SEQUENCE [LARGE SCALE GENOMIC DNA]</scope>
    <source>
        <strain evidence="2 3">UAMH 11012</strain>
    </source>
</reference>
<evidence type="ECO:0000313" key="3">
    <source>
        <dbReference type="Proteomes" id="UP000184330"/>
    </source>
</evidence>
<dbReference type="PANTHER" id="PTHR36847:SF1">
    <property type="entry name" value="AMIDOLIGASE ENZYME"/>
    <property type="match status" value="1"/>
</dbReference>
<sequence>MAEPLTFGAELEFLVATVIDRKTKEVPKNDRETAIDFPINQEDIDFVGPLENMFDDADSQTSSKLFFSEEYHAPLRCHVVETLQEAGLPAAINESLGKTDIKRWEVAGDESVKVKADEGEDDEGWDWIDVEVVSPAFSFTEKNLEKVRNVCALLRRTFKFRLNLTTSMHAHVGDGRKFFPFSVVQIESTSYGLSNRSSTRFVPFPDLMTFMEAQCEITAPMRKDGRTSPLQGLLSLMKCQTMDELVTDVSNVALIKNSQVNFTGVKAIASGIPIGSTKEAKPTIEFRQHAETLSGNAAVLWIKTVVRIVDYVRNAAPVDFLELIMPCKDEKWEKLGDGKDDEREAALGPIVAEDTFSAVDLFARIGLDESADYYDERVNIHNYPPRCIPDSYVSIDDGSGEINRVEAKTLPPLLTTWTYKTAFEKETDEYKLADDCRKLWESMTRTDELMQDVPNYVLMDPNADYWPAHQTLTVLPDPTYSTTETESSQGSQGSQTEGNDNSQGKKRKASDSGESSTTQNGRKKIKI</sequence>
<dbReference type="AlphaFoldDB" id="A0A1L7WHQ8"/>
<gene>
    <name evidence="2" type="ORF">PAC_02177</name>
</gene>
<dbReference type="InterPro" id="IPR022025">
    <property type="entry name" value="Amidoligase_2"/>
</dbReference>
<name>A0A1L7WHQ8_9HELO</name>
<evidence type="ECO:0000313" key="2">
    <source>
        <dbReference type="EMBL" id="CZR52300.1"/>
    </source>
</evidence>
<evidence type="ECO:0000256" key="1">
    <source>
        <dbReference type="SAM" id="MobiDB-lite"/>
    </source>
</evidence>
<feature type="compositionally biased region" description="Low complexity" evidence="1">
    <location>
        <begin position="481"/>
        <end position="498"/>
    </location>
</feature>
<accession>A0A1L7WHQ8</accession>
<dbReference type="EMBL" id="FJOG01000002">
    <property type="protein sequence ID" value="CZR52300.1"/>
    <property type="molecule type" value="Genomic_DNA"/>
</dbReference>
<feature type="region of interest" description="Disordered" evidence="1">
    <location>
        <begin position="476"/>
        <end position="527"/>
    </location>
</feature>
<dbReference type="STRING" id="576137.A0A1L7WHQ8"/>
<organism evidence="2 3">
    <name type="scientific">Phialocephala subalpina</name>
    <dbReference type="NCBI Taxonomy" id="576137"/>
    <lineage>
        <taxon>Eukaryota</taxon>
        <taxon>Fungi</taxon>
        <taxon>Dikarya</taxon>
        <taxon>Ascomycota</taxon>
        <taxon>Pezizomycotina</taxon>
        <taxon>Leotiomycetes</taxon>
        <taxon>Helotiales</taxon>
        <taxon>Mollisiaceae</taxon>
        <taxon>Phialocephala</taxon>
        <taxon>Phialocephala fortinii species complex</taxon>
    </lineage>
</organism>
<dbReference type="Proteomes" id="UP000184330">
    <property type="component" value="Unassembled WGS sequence"/>
</dbReference>
<dbReference type="PANTHER" id="PTHR36847">
    <property type="entry name" value="AMIDOLIGASE ENZYME"/>
    <property type="match status" value="1"/>
</dbReference>
<proteinExistence type="predicted"/>